<dbReference type="EMBL" id="MTSM01000001">
    <property type="protein sequence ID" value="OPX57107.1"/>
    <property type="molecule type" value="Genomic_DNA"/>
</dbReference>
<evidence type="ECO:0000259" key="2">
    <source>
        <dbReference type="Pfam" id="PF03061"/>
    </source>
</evidence>
<keyword evidence="4" id="KW-1185">Reference proteome</keyword>
<comment type="caution">
    <text evidence="3">The sequence shown here is derived from an EMBL/GenBank/DDBJ whole genome shotgun (WGS) entry which is preliminary data.</text>
</comment>
<reference evidence="3 4" key="1">
    <citation type="submission" date="2017-01" db="EMBL/GenBank/DDBJ databases">
        <title>Genome Sequencing of a Marine Spirillum, Oceanospirillum multiglobuliferum ATCC 33336, from Japan.</title>
        <authorList>
            <person name="Carney J.G."/>
            <person name="Trachtenberg A.M."/>
            <person name="Rheaume B.A."/>
            <person name="Linnane J.D."/>
            <person name="Pitts N.L."/>
            <person name="Mykles D.L."/>
            <person name="Maclea K.S."/>
        </authorList>
    </citation>
    <scope>NUCLEOTIDE SEQUENCE [LARGE SCALE GENOMIC DNA]</scope>
    <source>
        <strain evidence="3 4">ATCC 33336</strain>
    </source>
</reference>
<dbReference type="AlphaFoldDB" id="A0A1T4QV00"/>
<evidence type="ECO:0000313" key="4">
    <source>
        <dbReference type="Proteomes" id="UP000191418"/>
    </source>
</evidence>
<dbReference type="RefSeq" id="WP_078745611.1">
    <property type="nucleotide sequence ID" value="NZ_FUXG01000013.1"/>
</dbReference>
<dbReference type="OrthoDB" id="9813158at2"/>
<sequence>MRFPKAQYLAGMQRFISVLPHCQILQMSALEADDQHVVFTVPFAEHLIGNARKQLIHSGVISTLLDTACGSVVVCALPRFEMCPTLDLRIDHLRPAVANKALYCEARVIKITPQIVFTEGEVYQDKGLPVARAVANFMRLGADKTPVEMDAAVFGVEP</sequence>
<dbReference type="Gene3D" id="3.10.129.10">
    <property type="entry name" value="Hotdog Thioesterase"/>
    <property type="match status" value="1"/>
</dbReference>
<accession>A0A1T4QV00</accession>
<evidence type="ECO:0000256" key="1">
    <source>
        <dbReference type="ARBA" id="ARBA00022801"/>
    </source>
</evidence>
<gene>
    <name evidence="3" type="ORF">BTE48_01385</name>
</gene>
<dbReference type="InterPro" id="IPR052061">
    <property type="entry name" value="PTE-AB_protein"/>
</dbReference>
<dbReference type="GO" id="GO:0016289">
    <property type="term" value="F:acyl-CoA hydrolase activity"/>
    <property type="evidence" value="ECO:0007669"/>
    <property type="project" value="UniProtKB-ARBA"/>
</dbReference>
<proteinExistence type="predicted"/>
<dbReference type="InterPro" id="IPR003736">
    <property type="entry name" value="PAAI_dom"/>
</dbReference>
<dbReference type="CDD" id="cd03443">
    <property type="entry name" value="PaaI_thioesterase"/>
    <property type="match status" value="1"/>
</dbReference>
<protein>
    <recommendedName>
        <fullName evidence="2">Thioesterase domain-containing protein</fullName>
    </recommendedName>
</protein>
<keyword evidence="1" id="KW-0378">Hydrolase</keyword>
<dbReference type="Proteomes" id="UP000191418">
    <property type="component" value="Unassembled WGS sequence"/>
</dbReference>
<organism evidence="3 4">
    <name type="scientific">Oceanospirillum multiglobuliferum</name>
    <dbReference type="NCBI Taxonomy" id="64969"/>
    <lineage>
        <taxon>Bacteria</taxon>
        <taxon>Pseudomonadati</taxon>
        <taxon>Pseudomonadota</taxon>
        <taxon>Gammaproteobacteria</taxon>
        <taxon>Oceanospirillales</taxon>
        <taxon>Oceanospirillaceae</taxon>
        <taxon>Oceanospirillum</taxon>
    </lineage>
</organism>
<dbReference type="STRING" id="64969.SAMN02745127_02023"/>
<dbReference type="InterPro" id="IPR029069">
    <property type="entry name" value="HotDog_dom_sf"/>
</dbReference>
<evidence type="ECO:0000313" key="3">
    <source>
        <dbReference type="EMBL" id="OPX57107.1"/>
    </source>
</evidence>
<feature type="domain" description="Thioesterase" evidence="2">
    <location>
        <begin position="55"/>
        <end position="128"/>
    </location>
</feature>
<dbReference type="InterPro" id="IPR006683">
    <property type="entry name" value="Thioestr_dom"/>
</dbReference>
<dbReference type="PANTHER" id="PTHR47260">
    <property type="entry name" value="UPF0644 PROTEIN PB2B4.06"/>
    <property type="match status" value="1"/>
</dbReference>
<dbReference type="Pfam" id="PF03061">
    <property type="entry name" value="4HBT"/>
    <property type="match status" value="1"/>
</dbReference>
<dbReference type="SUPFAM" id="SSF54637">
    <property type="entry name" value="Thioesterase/thiol ester dehydrase-isomerase"/>
    <property type="match status" value="1"/>
</dbReference>
<dbReference type="NCBIfam" id="TIGR00369">
    <property type="entry name" value="unchar_dom_1"/>
    <property type="match status" value="1"/>
</dbReference>
<dbReference type="PANTHER" id="PTHR47260:SF1">
    <property type="entry name" value="UPF0644 PROTEIN PB2B4.06"/>
    <property type="match status" value="1"/>
</dbReference>
<name>A0A1T4QV00_9GAMM</name>